<dbReference type="AlphaFoldDB" id="A0A6I3LMG7"/>
<evidence type="ECO:0000256" key="3">
    <source>
        <dbReference type="ARBA" id="ARBA00023163"/>
    </source>
</evidence>
<evidence type="ECO:0000259" key="4">
    <source>
        <dbReference type="PROSITE" id="PS01124"/>
    </source>
</evidence>
<dbReference type="InterPro" id="IPR009057">
    <property type="entry name" value="Homeodomain-like_sf"/>
</dbReference>
<dbReference type="PROSITE" id="PS00041">
    <property type="entry name" value="HTH_ARAC_FAMILY_1"/>
    <property type="match status" value="1"/>
</dbReference>
<accession>A0A6I3LMG7</accession>
<dbReference type="InterPro" id="IPR018060">
    <property type="entry name" value="HTH_AraC"/>
</dbReference>
<dbReference type="InterPro" id="IPR020449">
    <property type="entry name" value="Tscrpt_reg_AraC-type_HTH"/>
</dbReference>
<evidence type="ECO:0000313" key="6">
    <source>
        <dbReference type="Proteomes" id="UP000438760"/>
    </source>
</evidence>
<evidence type="ECO:0000256" key="2">
    <source>
        <dbReference type="ARBA" id="ARBA00023125"/>
    </source>
</evidence>
<keyword evidence="3" id="KW-0804">Transcription</keyword>
<keyword evidence="2" id="KW-0238">DNA-binding</keyword>
<comment type="caution">
    <text evidence="5">The sequence shown here is derived from an EMBL/GenBank/DDBJ whole genome shotgun (WGS) entry which is preliminary data.</text>
</comment>
<dbReference type="SMART" id="SM00342">
    <property type="entry name" value="HTH_ARAC"/>
    <property type="match status" value="1"/>
</dbReference>
<dbReference type="RefSeq" id="WP_155093069.1">
    <property type="nucleotide sequence ID" value="NZ_WMJX01000041.1"/>
</dbReference>
<proteinExistence type="predicted"/>
<keyword evidence="1" id="KW-0805">Transcription regulation</keyword>
<dbReference type="InterPro" id="IPR053142">
    <property type="entry name" value="PchR_regulatory_protein"/>
</dbReference>
<dbReference type="Proteomes" id="UP000438760">
    <property type="component" value="Unassembled WGS sequence"/>
</dbReference>
<dbReference type="GO" id="GO:0003700">
    <property type="term" value="F:DNA-binding transcription factor activity"/>
    <property type="evidence" value="ECO:0007669"/>
    <property type="project" value="InterPro"/>
</dbReference>
<dbReference type="PANTHER" id="PTHR47893">
    <property type="entry name" value="REGULATORY PROTEIN PCHR"/>
    <property type="match status" value="1"/>
</dbReference>
<dbReference type="OrthoDB" id="799767at2"/>
<name>A0A6I3LMG7_9FLAO</name>
<reference evidence="5 6" key="1">
    <citation type="submission" date="2019-11" db="EMBL/GenBank/DDBJ databases">
        <title>Genome of Strain BIT-d1.</title>
        <authorList>
            <person name="Yang Y."/>
        </authorList>
    </citation>
    <scope>NUCLEOTIDE SEQUENCE [LARGE SCALE GENOMIC DNA]</scope>
    <source>
        <strain evidence="5 6">BIT-d1</strain>
    </source>
</reference>
<sequence>MNTTNITLTKQQIKAQGIKMDIAKLCSDDFYIKYGKYYAEKPFKHTVVSNKQSVLTCNCLIGSSTTLNHSNLDIAQRSSVLFVEQATDYQHIMHTNQNKEGVFIETSVSKDFFYALFEGEDNYLESLFNPTNARIHLPIDYNLVKSLNSLTTHPYQGKLAEHFTEAKIIEIHLQQYNNWLLWQNKSTPHLLEKDKQAIHYVRQYIEQYYEQDFTIKQLALMVGINQTKLKAGFKLLFDTSIFKYLHDLRMNIAAELIKENTLSVYQIAEKVGYKHSHHFSNAFKKHFGILPSQFK</sequence>
<dbReference type="EMBL" id="WMJX01000041">
    <property type="protein sequence ID" value="MTG99064.1"/>
    <property type="molecule type" value="Genomic_DNA"/>
</dbReference>
<dbReference type="Pfam" id="PF12833">
    <property type="entry name" value="HTH_18"/>
    <property type="match status" value="1"/>
</dbReference>
<evidence type="ECO:0000256" key="1">
    <source>
        <dbReference type="ARBA" id="ARBA00023015"/>
    </source>
</evidence>
<dbReference type="Gene3D" id="1.10.10.60">
    <property type="entry name" value="Homeodomain-like"/>
    <property type="match status" value="1"/>
</dbReference>
<keyword evidence="6" id="KW-1185">Reference proteome</keyword>
<dbReference type="GO" id="GO:0043565">
    <property type="term" value="F:sequence-specific DNA binding"/>
    <property type="evidence" value="ECO:0007669"/>
    <property type="project" value="InterPro"/>
</dbReference>
<dbReference type="PANTHER" id="PTHR47893:SF1">
    <property type="entry name" value="REGULATORY PROTEIN PCHR"/>
    <property type="match status" value="1"/>
</dbReference>
<dbReference type="PROSITE" id="PS01124">
    <property type="entry name" value="HTH_ARAC_FAMILY_2"/>
    <property type="match status" value="1"/>
</dbReference>
<dbReference type="PRINTS" id="PR00032">
    <property type="entry name" value="HTHARAC"/>
</dbReference>
<organism evidence="5 6">
    <name type="scientific">Myroides albus</name>
    <dbReference type="NCBI Taxonomy" id="2562892"/>
    <lineage>
        <taxon>Bacteria</taxon>
        <taxon>Pseudomonadati</taxon>
        <taxon>Bacteroidota</taxon>
        <taxon>Flavobacteriia</taxon>
        <taxon>Flavobacteriales</taxon>
        <taxon>Flavobacteriaceae</taxon>
        <taxon>Myroides</taxon>
    </lineage>
</organism>
<evidence type="ECO:0000313" key="5">
    <source>
        <dbReference type="EMBL" id="MTG99064.1"/>
    </source>
</evidence>
<protein>
    <submittedName>
        <fullName evidence="5">Helix-turn-helix domain-containing protein</fullName>
    </submittedName>
</protein>
<dbReference type="InterPro" id="IPR018062">
    <property type="entry name" value="HTH_AraC-typ_CS"/>
</dbReference>
<feature type="domain" description="HTH araC/xylS-type" evidence="4">
    <location>
        <begin position="199"/>
        <end position="295"/>
    </location>
</feature>
<dbReference type="SUPFAM" id="SSF46689">
    <property type="entry name" value="Homeodomain-like"/>
    <property type="match status" value="2"/>
</dbReference>
<gene>
    <name evidence="5" type="ORF">GJV76_13130</name>
</gene>